<evidence type="ECO:0000313" key="3">
    <source>
        <dbReference type="Proteomes" id="UP001595898"/>
    </source>
</evidence>
<dbReference type="AlphaFoldDB" id="A0ABD5PTM7"/>
<proteinExistence type="predicted"/>
<keyword evidence="1" id="KW-0812">Transmembrane</keyword>
<dbReference type="Proteomes" id="UP001595898">
    <property type="component" value="Unassembled WGS sequence"/>
</dbReference>
<organism evidence="2 3">
    <name type="scientific">Halosolutus amylolyticus</name>
    <dbReference type="NCBI Taxonomy" id="2932267"/>
    <lineage>
        <taxon>Archaea</taxon>
        <taxon>Methanobacteriati</taxon>
        <taxon>Methanobacteriota</taxon>
        <taxon>Stenosarchaea group</taxon>
        <taxon>Halobacteria</taxon>
        <taxon>Halobacteriales</taxon>
        <taxon>Natrialbaceae</taxon>
        <taxon>Halosolutus</taxon>
    </lineage>
</organism>
<name>A0ABD5PTM7_9EURY</name>
<dbReference type="Pfam" id="PF25259">
    <property type="entry name" value="DUF7860"/>
    <property type="match status" value="1"/>
</dbReference>
<keyword evidence="1" id="KW-1133">Transmembrane helix</keyword>
<dbReference type="RefSeq" id="WP_250142123.1">
    <property type="nucleotide sequence ID" value="NZ_JALIQP010000005.1"/>
</dbReference>
<comment type="caution">
    <text evidence="2">The sequence shown here is derived from an EMBL/GenBank/DDBJ whole genome shotgun (WGS) entry which is preliminary data.</text>
</comment>
<sequence length="75" mass="7865">MGYNTGLDYARWTKRGLGLGVAMFVLGAAIAGLGTQLFGSLPEWELTLAVDMMVLGIATGFVAVFGFGVVLPLIE</sequence>
<evidence type="ECO:0008006" key="4">
    <source>
        <dbReference type="Google" id="ProtNLM"/>
    </source>
</evidence>
<keyword evidence="3" id="KW-1185">Reference proteome</keyword>
<keyword evidence="1" id="KW-0472">Membrane</keyword>
<protein>
    <recommendedName>
        <fullName evidence="4">Major facilitator superfamily (MFS) profile domain-containing protein</fullName>
    </recommendedName>
</protein>
<evidence type="ECO:0000256" key="1">
    <source>
        <dbReference type="SAM" id="Phobius"/>
    </source>
</evidence>
<dbReference type="EMBL" id="JBHSFA010000009">
    <property type="protein sequence ID" value="MFC4543851.1"/>
    <property type="molecule type" value="Genomic_DNA"/>
</dbReference>
<reference evidence="2 3" key="1">
    <citation type="journal article" date="2019" name="Int. J. Syst. Evol. Microbiol.">
        <title>The Global Catalogue of Microorganisms (GCM) 10K type strain sequencing project: providing services to taxonomists for standard genome sequencing and annotation.</title>
        <authorList>
            <consortium name="The Broad Institute Genomics Platform"/>
            <consortium name="The Broad Institute Genome Sequencing Center for Infectious Disease"/>
            <person name="Wu L."/>
            <person name="Ma J."/>
        </authorList>
    </citation>
    <scope>NUCLEOTIDE SEQUENCE [LARGE SCALE GENOMIC DNA]</scope>
    <source>
        <strain evidence="2 3">WLHS5</strain>
    </source>
</reference>
<evidence type="ECO:0000313" key="2">
    <source>
        <dbReference type="EMBL" id="MFC4543851.1"/>
    </source>
</evidence>
<dbReference type="InterPro" id="IPR057182">
    <property type="entry name" value="DUF7860"/>
</dbReference>
<gene>
    <name evidence="2" type="ORF">ACFO5R_18145</name>
</gene>
<feature type="transmembrane region" description="Helical" evidence="1">
    <location>
        <begin position="53"/>
        <end position="74"/>
    </location>
</feature>
<accession>A0ABD5PTM7</accession>
<feature type="transmembrane region" description="Helical" evidence="1">
    <location>
        <begin position="21"/>
        <end position="41"/>
    </location>
</feature>